<sequence length="411" mass="46323">MKVLYFDCFSGISGDMFLGAMLDIGVKEEYLRQQLDLLKVSGYQLKVYSDERKGITGTRAKVQLVHEHNHNHSHHHLQHDHHLDHHHRNLQDITKIINHSQLNDHVKKISLEMFHHIAVAEAKIHGKSLNDVHFHEVGAIDSIVDIVGAAICIDCLKVDKVIFSTIAVGGGFVHCAHGIFPVPAPATVEILKGIKITSGGVEKELTTPTGAAIVKALANEFSDNKDFIIEKIGYGIGGRDNPIPNVLRVFLGKVEDIPLRLSYTEKEQAKVLECNIDDSNPEVYPYIMERLFEAGAMDVWMTPIVMKKGRTATTLSVLCSQELMEDMLNILFLETSTIGVRSYDVEKTMLKRSFVMIDTPYGSVTFKTVSYNGKEIKYKAEYEDCRRIAKEHKLPLNQVYDTVNKIYQNKK</sequence>
<dbReference type="Proteomes" id="UP001314796">
    <property type="component" value="Unassembled WGS sequence"/>
</dbReference>
<evidence type="ECO:0000256" key="2">
    <source>
        <dbReference type="HAMAP-Rule" id="MF_01074"/>
    </source>
</evidence>
<dbReference type="EC" id="4.99.1.12" evidence="2"/>
<protein>
    <recommendedName>
        <fullName evidence="2">Pyridinium-3,5-bisthiocarboxylic acid mononucleotide nickel insertion protein</fullName>
        <shortName evidence="2">P2TMN nickel insertion protein</shortName>
        <ecNumber evidence="2">4.99.1.12</ecNumber>
    </recommendedName>
    <alternativeName>
        <fullName evidence="2">Nickel-pincer cofactor biosynthesis protein LarC</fullName>
    </alternativeName>
</protein>
<dbReference type="Gene3D" id="3.30.70.1380">
    <property type="entry name" value="Transcriptional regulatory protein pf0864 domain like"/>
    <property type="match status" value="1"/>
</dbReference>
<accession>A0ABS2NU22</accession>
<comment type="caution">
    <text evidence="3">The sequence shown here is derived from an EMBL/GenBank/DDBJ whole genome shotgun (WGS) entry which is preliminary data.</text>
</comment>
<dbReference type="RefSeq" id="WP_204404498.1">
    <property type="nucleotide sequence ID" value="NZ_JAFBEE010000033.1"/>
</dbReference>
<dbReference type="Pfam" id="PF01969">
    <property type="entry name" value="Ni_insertion"/>
    <property type="match status" value="1"/>
</dbReference>
<comment type="similarity">
    <text evidence="2">Belongs to the LarC family.</text>
</comment>
<keyword evidence="1 2" id="KW-0533">Nickel</keyword>
<dbReference type="NCBIfam" id="TIGR00299">
    <property type="entry name" value="nickel pincer cofactor biosynthesis protein LarC"/>
    <property type="match status" value="1"/>
</dbReference>
<dbReference type="EMBL" id="JAFBEE010000033">
    <property type="protein sequence ID" value="MBM7616362.1"/>
    <property type="molecule type" value="Genomic_DNA"/>
</dbReference>
<evidence type="ECO:0000313" key="3">
    <source>
        <dbReference type="EMBL" id="MBM7616362.1"/>
    </source>
</evidence>
<keyword evidence="4" id="KW-1185">Reference proteome</keyword>
<dbReference type="PANTHER" id="PTHR36566">
    <property type="entry name" value="NICKEL INSERTION PROTEIN-RELATED"/>
    <property type="match status" value="1"/>
</dbReference>
<gene>
    <name evidence="2" type="primary">larC</name>
    <name evidence="3" type="ORF">JOC73_002944</name>
</gene>
<comment type="catalytic activity">
    <reaction evidence="2">
        <text>Ni(II)-pyridinium-3,5-bisthiocarboxylate mononucleotide = pyridinium-3,5-bisthiocarboxylate mononucleotide + Ni(2+)</text>
        <dbReference type="Rhea" id="RHEA:54784"/>
        <dbReference type="ChEBI" id="CHEBI:49786"/>
        <dbReference type="ChEBI" id="CHEBI:137372"/>
        <dbReference type="ChEBI" id="CHEBI:137373"/>
        <dbReference type="EC" id="4.99.1.12"/>
    </reaction>
</comment>
<name>A0ABS2NU22_9FIRM</name>
<dbReference type="PANTHER" id="PTHR36566:SF1">
    <property type="entry name" value="PYRIDINIUM-3,5-BISTHIOCARBOXYLIC ACID MONONUCLEOTIDE NICKEL INSERTION PROTEIN"/>
    <property type="match status" value="1"/>
</dbReference>
<organism evidence="3 4">
    <name type="scientific">Alkaliphilus hydrothermalis</name>
    <dbReference type="NCBI Taxonomy" id="1482730"/>
    <lineage>
        <taxon>Bacteria</taxon>
        <taxon>Bacillati</taxon>
        <taxon>Bacillota</taxon>
        <taxon>Clostridia</taxon>
        <taxon>Peptostreptococcales</taxon>
        <taxon>Natronincolaceae</taxon>
        <taxon>Alkaliphilus</taxon>
    </lineage>
</organism>
<reference evidence="3 4" key="1">
    <citation type="submission" date="2021-01" db="EMBL/GenBank/DDBJ databases">
        <title>Genomic Encyclopedia of Type Strains, Phase IV (KMG-IV): sequencing the most valuable type-strain genomes for metagenomic binning, comparative biology and taxonomic classification.</title>
        <authorList>
            <person name="Goeker M."/>
        </authorList>
    </citation>
    <scope>NUCLEOTIDE SEQUENCE [LARGE SCALE GENOMIC DNA]</scope>
    <source>
        <strain evidence="3 4">DSM 25890</strain>
    </source>
</reference>
<keyword evidence="2" id="KW-0456">Lyase</keyword>
<dbReference type="Gene3D" id="3.10.20.300">
    <property type="entry name" value="mk0293 like domain"/>
    <property type="match status" value="1"/>
</dbReference>
<proteinExistence type="inferred from homology"/>
<comment type="function">
    <text evidence="2">Involved in the biosynthesis of a nickel-pincer cofactor ((SCS)Ni(II) pincer complex). Binds Ni(2+), and functions in nickel delivery to pyridinium-3,5-bisthiocarboxylic acid mononucleotide (P2TMN), to form the mature cofactor. Is thus probably required for the activation of nickel-pincer cofactor-dependent enzymes.</text>
</comment>
<dbReference type="HAMAP" id="MF_01074">
    <property type="entry name" value="LarC"/>
    <property type="match status" value="1"/>
</dbReference>
<evidence type="ECO:0000313" key="4">
    <source>
        <dbReference type="Proteomes" id="UP001314796"/>
    </source>
</evidence>
<dbReference type="InterPro" id="IPR002822">
    <property type="entry name" value="Ni_insertion"/>
</dbReference>
<evidence type="ECO:0000256" key="1">
    <source>
        <dbReference type="ARBA" id="ARBA00022596"/>
    </source>
</evidence>